<dbReference type="PANTHER" id="PTHR42891:SF1">
    <property type="entry name" value="D-GLYCERO-BETA-D-MANNO-HEPTOSE-1,7-BISPHOSPHATE 7-PHOSPHATASE"/>
    <property type="match status" value="1"/>
</dbReference>
<reference evidence="1 2" key="1">
    <citation type="journal article" date="2020" name="Sci. Rep.">
        <title>A novel cyanobacterial geosmin producer, revising GeoA distribution and dispersion patterns in Bacteria.</title>
        <authorList>
            <person name="Churro C."/>
            <person name="Semedo-Aguiar A.P."/>
            <person name="Silva A.D."/>
            <person name="Pereira-Leal J.B."/>
            <person name="Leite R.B."/>
        </authorList>
    </citation>
    <scope>NUCLEOTIDE SEQUENCE [LARGE SCALE GENOMIC DNA]</scope>
    <source>
        <strain evidence="1 2">IPMA8</strain>
    </source>
</reference>
<evidence type="ECO:0000313" key="2">
    <source>
        <dbReference type="Proteomes" id="UP000702425"/>
    </source>
</evidence>
<dbReference type="InterPro" id="IPR023214">
    <property type="entry name" value="HAD_sf"/>
</dbReference>
<dbReference type="Proteomes" id="UP000702425">
    <property type="component" value="Unassembled WGS sequence"/>
</dbReference>
<proteinExistence type="predicted"/>
<dbReference type="InterPro" id="IPR004446">
    <property type="entry name" value="Heptose_bisP_phosphatase"/>
</dbReference>
<dbReference type="RefSeq" id="WP_172190593.1">
    <property type="nucleotide sequence ID" value="NZ_CAWPPK010000314.1"/>
</dbReference>
<dbReference type="EC" id="3.1.3.82" evidence="1"/>
<dbReference type="PANTHER" id="PTHR42891">
    <property type="entry name" value="D-GLYCERO-BETA-D-MANNO-HEPTOSE-1,7-BISPHOSPHATE 7-PHOSPHATASE"/>
    <property type="match status" value="1"/>
</dbReference>
<dbReference type="InterPro" id="IPR013954">
    <property type="entry name" value="PNK3P"/>
</dbReference>
<dbReference type="SUPFAM" id="SSF56784">
    <property type="entry name" value="HAD-like"/>
    <property type="match status" value="1"/>
</dbReference>
<dbReference type="InterPro" id="IPR036412">
    <property type="entry name" value="HAD-like_sf"/>
</dbReference>
<keyword evidence="2" id="KW-1185">Reference proteome</keyword>
<evidence type="ECO:0000313" key="1">
    <source>
        <dbReference type="EMBL" id="NQE36721.1"/>
    </source>
</evidence>
<sequence length="177" mass="19480">MTTKVLLVDLDGTIRETASGKTFINEPTDQKAIEGVQEAIEHLSDKFTIIGVTNQGGVAAGHKSLASAIEEQRITLELFPRISEIFFCPNGGESCYQVSRGNEPIEFSAPLSGDGTKISCRKPGYGMLLLASRPLAEPKDCIMIGDRQEDKDAAEAYKIQFFWASVLKNPEEWRNVK</sequence>
<organism evidence="1 2">
    <name type="scientific">Microcoleus asticus IPMA8</name>
    <dbReference type="NCBI Taxonomy" id="2563858"/>
    <lineage>
        <taxon>Bacteria</taxon>
        <taxon>Bacillati</taxon>
        <taxon>Cyanobacteriota</taxon>
        <taxon>Cyanophyceae</taxon>
        <taxon>Oscillatoriophycideae</taxon>
        <taxon>Oscillatoriales</taxon>
        <taxon>Microcoleaceae</taxon>
        <taxon>Microcoleus</taxon>
        <taxon>Microcoleus asticus</taxon>
    </lineage>
</organism>
<name>A0ABX2D2H6_9CYAN</name>
<dbReference type="InterPro" id="IPR006549">
    <property type="entry name" value="HAD-SF_hydro_IIIA"/>
</dbReference>
<accession>A0ABX2D2H6</accession>
<dbReference type="NCBIfam" id="TIGR01662">
    <property type="entry name" value="HAD-SF-IIIA"/>
    <property type="match status" value="1"/>
</dbReference>
<gene>
    <name evidence="1" type="primary">gmhB_3</name>
    <name evidence="1" type="ORF">E5S67_04486</name>
</gene>
<protein>
    <submittedName>
        <fullName evidence="1">D-glycero-beta-D-manno-heptose-1,7-bisphosphate 7-phosphatase</fullName>
        <ecNumber evidence="1">3.1.3.82</ecNumber>
    </submittedName>
</protein>
<dbReference type="EMBL" id="SRRZ01000096">
    <property type="protein sequence ID" value="NQE36721.1"/>
    <property type="molecule type" value="Genomic_DNA"/>
</dbReference>
<dbReference type="Pfam" id="PF08645">
    <property type="entry name" value="PNK3P"/>
    <property type="match status" value="1"/>
</dbReference>
<dbReference type="Gene3D" id="3.40.50.1000">
    <property type="entry name" value="HAD superfamily/HAD-like"/>
    <property type="match status" value="1"/>
</dbReference>
<keyword evidence="1" id="KW-0378">Hydrolase</keyword>
<dbReference type="GO" id="GO:0034200">
    <property type="term" value="F:D-glycero-beta-D-manno-heptose 1,7-bisphosphate 7-phosphatase activity"/>
    <property type="evidence" value="ECO:0007669"/>
    <property type="project" value="UniProtKB-EC"/>
</dbReference>
<comment type="caution">
    <text evidence="1">The sequence shown here is derived from an EMBL/GenBank/DDBJ whole genome shotgun (WGS) entry which is preliminary data.</text>
</comment>